<comment type="caution">
    <text evidence="2">The sequence shown here is derived from an EMBL/GenBank/DDBJ whole genome shotgun (WGS) entry which is preliminary data.</text>
</comment>
<evidence type="ECO:0000259" key="1">
    <source>
        <dbReference type="Pfam" id="PF10908"/>
    </source>
</evidence>
<protein>
    <submittedName>
        <fullName evidence="2">DUF2778 domain-containing protein</fullName>
    </submittedName>
</protein>
<accession>A0A329VP08</accession>
<name>A0A329VP08_9GAMM</name>
<sequence>MGITMQICRMNYNDLSDNGRKAKFHCYGVGIFDVFSGQDPYVNKSECSYIEKSAIPPGQYWIVDRPVGSIANQVRGTALDMIHGTNHSQWFGLYSFQTMNDYIFVNGVRRGAFRLHPLRPNGSGESWGCITFYRVSDFNIVRNALLRTHKFKVPGSSLMAYGRVDVTGNTNFGACKVS</sequence>
<evidence type="ECO:0000313" key="2">
    <source>
        <dbReference type="EMBL" id="RAW92281.1"/>
    </source>
</evidence>
<evidence type="ECO:0000313" key="3">
    <source>
        <dbReference type="Proteomes" id="UP000250870"/>
    </source>
</evidence>
<dbReference type="Pfam" id="PF10908">
    <property type="entry name" value="Tlde1_dom"/>
    <property type="match status" value="1"/>
</dbReference>
<reference evidence="2 3" key="1">
    <citation type="journal article" date="2018" name="Int. J. Syst. Evol. Microbiol.">
        <title>Whole-genome-based revisit of Photorhabdus phylogeny: proposal for the elevation of most Photorhabdus subspecies to the species level and description of one novel species Photorhabdus bodei sp. nov., and one novel subspecies Photorhabdus laumondii subsp. clarkei subsp. nov.</title>
        <authorList>
            <person name="Machado R.A.R."/>
            <person name="Wuthrich D."/>
            <person name="Kuhnert P."/>
            <person name="Arce C.C.M."/>
            <person name="Thonen L."/>
            <person name="Ruiz C."/>
            <person name="Zhang X."/>
            <person name="Robert C.A.M."/>
            <person name="Karimi J."/>
            <person name="Kamali S."/>
            <person name="Ma J."/>
            <person name="Bruggmann R."/>
            <person name="Erb M."/>
        </authorList>
    </citation>
    <scope>NUCLEOTIDE SEQUENCE [LARGE SCALE GENOMIC DNA]</scope>
    <source>
        <strain evidence="2 3">BOJ-47</strain>
    </source>
</reference>
<dbReference type="Proteomes" id="UP000250870">
    <property type="component" value="Unassembled WGS sequence"/>
</dbReference>
<dbReference type="EMBL" id="NSCI01000004">
    <property type="protein sequence ID" value="RAW92281.1"/>
    <property type="molecule type" value="Genomic_DNA"/>
</dbReference>
<gene>
    <name evidence="2" type="ORF">CKY01_04900</name>
</gene>
<dbReference type="InterPro" id="IPR021225">
    <property type="entry name" value="Tlde1_dom"/>
</dbReference>
<dbReference type="AlphaFoldDB" id="A0A329VP08"/>
<proteinExistence type="predicted"/>
<feature type="domain" description="Tlde1" evidence="1">
    <location>
        <begin position="32"/>
        <end position="155"/>
    </location>
</feature>
<organism evidence="2 3">
    <name type="scientific">Photorhabdus laumondii subsp. clarkei</name>
    <dbReference type="NCBI Taxonomy" id="2029685"/>
    <lineage>
        <taxon>Bacteria</taxon>
        <taxon>Pseudomonadati</taxon>
        <taxon>Pseudomonadota</taxon>
        <taxon>Gammaproteobacteria</taxon>
        <taxon>Enterobacterales</taxon>
        <taxon>Morganellaceae</taxon>
        <taxon>Photorhabdus</taxon>
    </lineage>
</organism>